<dbReference type="InterPro" id="IPR007387">
    <property type="entry name" value="TRAP_DctQ"/>
</dbReference>
<dbReference type="Proteomes" id="UP000076796">
    <property type="component" value="Unassembled WGS sequence"/>
</dbReference>
<keyword evidence="5 9" id="KW-0812">Transmembrane</keyword>
<evidence type="ECO:0000256" key="1">
    <source>
        <dbReference type="ARBA" id="ARBA00004429"/>
    </source>
</evidence>
<accession>A0A163F584</accession>
<evidence type="ECO:0000313" key="11">
    <source>
        <dbReference type="EMBL" id="KZS44167.1"/>
    </source>
</evidence>
<evidence type="ECO:0000256" key="3">
    <source>
        <dbReference type="ARBA" id="ARBA00022475"/>
    </source>
</evidence>
<dbReference type="RefSeq" id="WP_006211866.1">
    <property type="nucleotide sequence ID" value="NZ_CBCSBX010000008.1"/>
</dbReference>
<feature type="domain" description="Tripartite ATP-independent periplasmic transporters DctQ component" evidence="10">
    <location>
        <begin position="26"/>
        <end position="152"/>
    </location>
</feature>
<evidence type="ECO:0000256" key="7">
    <source>
        <dbReference type="ARBA" id="ARBA00023136"/>
    </source>
</evidence>
<evidence type="ECO:0000313" key="12">
    <source>
        <dbReference type="Proteomes" id="UP000076796"/>
    </source>
</evidence>
<dbReference type="GeneID" id="97554253"/>
<sequence>MRQTLKAIDALNKLVGIAVAMILGVMSILIIMQIIYRIIGYPLHWSEELARYLMVYLVFLGSSLALRHHRLVAIELLPELVSEVNKKVIRITVMVICIVFFVLLLVQGIDILNRVSVQSSAAMGLSMSIPYAAIPVGAMLLIINAVAVILETIVSEKLPPAKEEGL</sequence>
<evidence type="ECO:0000259" key="10">
    <source>
        <dbReference type="Pfam" id="PF04290"/>
    </source>
</evidence>
<evidence type="ECO:0000256" key="6">
    <source>
        <dbReference type="ARBA" id="ARBA00022989"/>
    </source>
</evidence>
<comment type="similarity">
    <text evidence="8">Belongs to the TRAP transporter small permease family.</text>
</comment>
<dbReference type="GO" id="GO:0015740">
    <property type="term" value="P:C4-dicarboxylate transport"/>
    <property type="evidence" value="ECO:0007669"/>
    <property type="project" value="TreeGrafter"/>
</dbReference>
<evidence type="ECO:0000256" key="9">
    <source>
        <dbReference type="SAM" id="Phobius"/>
    </source>
</evidence>
<keyword evidence="7 9" id="KW-0472">Membrane</keyword>
<evidence type="ECO:0000256" key="2">
    <source>
        <dbReference type="ARBA" id="ARBA00022448"/>
    </source>
</evidence>
<dbReference type="PANTHER" id="PTHR35011">
    <property type="entry name" value="2,3-DIKETO-L-GULONATE TRAP TRANSPORTER SMALL PERMEASE PROTEIN YIAM"/>
    <property type="match status" value="1"/>
</dbReference>
<keyword evidence="4" id="KW-0997">Cell inner membrane</keyword>
<dbReference type="PANTHER" id="PTHR35011:SF2">
    <property type="entry name" value="2,3-DIKETO-L-GULONATE TRAP TRANSPORTER SMALL PERMEASE PROTEIN YIAM"/>
    <property type="match status" value="1"/>
</dbReference>
<dbReference type="AlphaFoldDB" id="A0A163F584"/>
<feature type="transmembrane region" description="Helical" evidence="9">
    <location>
        <begin position="88"/>
        <end position="109"/>
    </location>
</feature>
<feature type="transmembrane region" description="Helical" evidence="9">
    <location>
        <begin position="129"/>
        <end position="150"/>
    </location>
</feature>
<proteinExistence type="inferred from homology"/>
<comment type="caution">
    <text evidence="11">The sequence shown here is derived from an EMBL/GenBank/DDBJ whole genome shotgun (WGS) entry which is preliminary data.</text>
</comment>
<dbReference type="KEGG" id="pglu:A3958_01555"/>
<evidence type="ECO:0000256" key="4">
    <source>
        <dbReference type="ARBA" id="ARBA00022519"/>
    </source>
</evidence>
<organism evidence="11 12">
    <name type="scientific">Paenibacillus glucanolyticus</name>
    <dbReference type="NCBI Taxonomy" id="59843"/>
    <lineage>
        <taxon>Bacteria</taxon>
        <taxon>Bacillati</taxon>
        <taxon>Bacillota</taxon>
        <taxon>Bacilli</taxon>
        <taxon>Bacillales</taxon>
        <taxon>Paenibacillaceae</taxon>
        <taxon>Paenibacillus</taxon>
    </lineage>
</organism>
<dbReference type="GO" id="GO:0022857">
    <property type="term" value="F:transmembrane transporter activity"/>
    <property type="evidence" value="ECO:0007669"/>
    <property type="project" value="TreeGrafter"/>
</dbReference>
<keyword evidence="6 9" id="KW-1133">Transmembrane helix</keyword>
<name>A0A163F584_9BACL</name>
<reference evidence="11" key="1">
    <citation type="journal article" date="2016" name="Genome Announc.">
        <title>Draft genomes of two strains of Paenibacillus glucanolyticus with capability to degrade lignocellulose.</title>
        <authorList>
            <person name="Mathews S.L."/>
            <person name="Pawlak J."/>
            <person name="Grunden A.M."/>
        </authorList>
    </citation>
    <scope>NUCLEOTIDE SEQUENCE [LARGE SCALE GENOMIC DNA]</scope>
    <source>
        <strain evidence="11">SLM1</strain>
    </source>
</reference>
<feature type="transmembrane region" description="Helical" evidence="9">
    <location>
        <begin position="12"/>
        <end position="37"/>
    </location>
</feature>
<keyword evidence="12" id="KW-1185">Reference proteome</keyword>
<comment type="subcellular location">
    <subcellularLocation>
        <location evidence="1">Cell inner membrane</location>
        <topology evidence="1">Multi-pass membrane protein</topology>
    </subcellularLocation>
</comment>
<dbReference type="InterPro" id="IPR055348">
    <property type="entry name" value="DctQ"/>
</dbReference>
<protein>
    <submittedName>
        <fullName evidence="11">C4-dicarboxylate ABC transporter permease</fullName>
    </submittedName>
</protein>
<keyword evidence="3" id="KW-1003">Cell membrane</keyword>
<keyword evidence="2" id="KW-0813">Transport</keyword>
<gene>
    <name evidence="11" type="ORF">AWU65_29295</name>
</gene>
<evidence type="ECO:0000256" key="8">
    <source>
        <dbReference type="ARBA" id="ARBA00038436"/>
    </source>
</evidence>
<dbReference type="Pfam" id="PF04290">
    <property type="entry name" value="DctQ"/>
    <property type="match status" value="1"/>
</dbReference>
<dbReference type="GO" id="GO:0005886">
    <property type="term" value="C:plasma membrane"/>
    <property type="evidence" value="ECO:0007669"/>
    <property type="project" value="UniProtKB-SubCell"/>
</dbReference>
<dbReference type="EMBL" id="LWMH01000002">
    <property type="protein sequence ID" value="KZS44167.1"/>
    <property type="molecule type" value="Genomic_DNA"/>
</dbReference>
<feature type="transmembrane region" description="Helical" evidence="9">
    <location>
        <begin position="49"/>
        <end position="67"/>
    </location>
</feature>
<dbReference type="STRING" id="59843.A3958_01555"/>
<evidence type="ECO:0000256" key="5">
    <source>
        <dbReference type="ARBA" id="ARBA00022692"/>
    </source>
</evidence>
<dbReference type="OrthoDB" id="9815614at2"/>